<dbReference type="Proteomes" id="UP000092213">
    <property type="component" value="Chromosome"/>
</dbReference>
<evidence type="ECO:0000313" key="2">
    <source>
        <dbReference type="Proteomes" id="UP000092213"/>
    </source>
</evidence>
<name>A0A193FWH8_9BORD</name>
<dbReference type="AlphaFoldDB" id="A0A193FWH8"/>
<dbReference type="STRING" id="463025.BAU08_09480"/>
<organism evidence="1 2">
    <name type="scientific">Bordetella bronchialis</name>
    <dbReference type="NCBI Taxonomy" id="463025"/>
    <lineage>
        <taxon>Bacteria</taxon>
        <taxon>Pseudomonadati</taxon>
        <taxon>Pseudomonadota</taxon>
        <taxon>Betaproteobacteria</taxon>
        <taxon>Burkholderiales</taxon>
        <taxon>Alcaligenaceae</taxon>
        <taxon>Bordetella</taxon>
    </lineage>
</organism>
<gene>
    <name evidence="1" type="ORF">BAU08_09480</name>
</gene>
<dbReference type="RefSeq" id="WP_066669060.1">
    <property type="nucleotide sequence ID" value="NZ_CP016171.1"/>
</dbReference>
<dbReference type="EMBL" id="CP016171">
    <property type="protein sequence ID" value="ANN71536.1"/>
    <property type="molecule type" value="Genomic_DNA"/>
</dbReference>
<sequence>MEQFYLCRHEDGRMVLSDQIEGIGCTPMSAQPEEGMSAWQACRERVDMYGLEHRPGYGWFRCYGR</sequence>
<proteinExistence type="predicted"/>
<reference evidence="1 2" key="1">
    <citation type="submission" date="2016-06" db="EMBL/GenBank/DDBJ databases">
        <title>Complete genome sequences of Bordetella bronchialis and Bordetella flabilis.</title>
        <authorList>
            <person name="LiPuma J.J."/>
            <person name="Spilker T."/>
        </authorList>
    </citation>
    <scope>NUCLEOTIDE SEQUENCE [LARGE SCALE GENOMIC DNA]</scope>
    <source>
        <strain evidence="1 2">AU17976</strain>
    </source>
</reference>
<protein>
    <submittedName>
        <fullName evidence="1">Uncharacterized protein</fullName>
    </submittedName>
</protein>
<accession>A0A193FWH8</accession>
<evidence type="ECO:0000313" key="1">
    <source>
        <dbReference type="EMBL" id="ANN71536.1"/>
    </source>
</evidence>